<keyword evidence="3" id="KW-0520">NAD</keyword>
<evidence type="ECO:0000256" key="3">
    <source>
        <dbReference type="ARBA" id="ARBA00023027"/>
    </source>
</evidence>
<dbReference type="Gene3D" id="3.40.50.720">
    <property type="entry name" value="NAD(P)-binding Rossmann-like Domain"/>
    <property type="match status" value="1"/>
</dbReference>
<dbReference type="PRINTS" id="PR00080">
    <property type="entry name" value="SDRFAMILY"/>
</dbReference>
<dbReference type="GO" id="GO:0016491">
    <property type="term" value="F:oxidoreductase activity"/>
    <property type="evidence" value="ECO:0007669"/>
    <property type="project" value="UniProtKB-KW"/>
</dbReference>
<name>A0A6J6BIC4_9ZZZZ</name>
<dbReference type="Pfam" id="PF13561">
    <property type="entry name" value="adh_short_C2"/>
    <property type="match status" value="1"/>
</dbReference>
<dbReference type="PRINTS" id="PR00081">
    <property type="entry name" value="GDHRDH"/>
</dbReference>
<evidence type="ECO:0000256" key="4">
    <source>
        <dbReference type="ARBA" id="ARBA00023098"/>
    </source>
</evidence>
<organism evidence="6">
    <name type="scientific">freshwater metagenome</name>
    <dbReference type="NCBI Taxonomy" id="449393"/>
    <lineage>
        <taxon>unclassified sequences</taxon>
        <taxon>metagenomes</taxon>
        <taxon>ecological metagenomes</taxon>
    </lineage>
</organism>
<dbReference type="PANTHER" id="PTHR43180">
    <property type="entry name" value="3-OXOACYL-(ACYL-CARRIER-PROTEIN) REDUCTASE (AFU_ORTHOLOGUE AFUA_6G11210)"/>
    <property type="match status" value="1"/>
</dbReference>
<feature type="domain" description="Ketoreductase" evidence="5">
    <location>
        <begin position="8"/>
        <end position="186"/>
    </location>
</feature>
<comment type="similarity">
    <text evidence="1">Belongs to the short-chain dehydrogenases/reductases (SDR) family.</text>
</comment>
<gene>
    <name evidence="6" type="ORF">UFOPK1493_00149</name>
</gene>
<keyword evidence="4" id="KW-0443">Lipid metabolism</keyword>
<protein>
    <submittedName>
        <fullName evidence="6">Unannotated protein</fullName>
    </submittedName>
</protein>
<dbReference type="InterPro" id="IPR036291">
    <property type="entry name" value="NAD(P)-bd_dom_sf"/>
</dbReference>
<dbReference type="EMBL" id="CAEZSR010000003">
    <property type="protein sequence ID" value="CAB4538880.1"/>
    <property type="molecule type" value="Genomic_DNA"/>
</dbReference>
<sequence length="271" mass="27294">MGNRFENKVAVVTGGASGLGEATARLLVAEGGKVVIADYGVERGEAVAASLGDAARFAPCDVTVEDQVAAAIDLAVDTWGRLDGAFANAGIVGVAGPISETPMDDFDRTLAVLVRGVFVTVKHAARQMQTLGNGGAIVMTSSVAGVQGGLGPHAYTVAKTAVIGLARSAAAELAAHGIRVNAVAPGSIPTAMTAHVTTGDPDNLEKVTEHIARTSPLGRAGHANDIAEAVLYFMSDGGSYVTGQTIVVDAGATSGAKMSPAWSGTRMVVAR</sequence>
<accession>A0A6J6BIC4</accession>
<dbReference type="InterPro" id="IPR057326">
    <property type="entry name" value="KR_dom"/>
</dbReference>
<evidence type="ECO:0000256" key="1">
    <source>
        <dbReference type="ARBA" id="ARBA00006484"/>
    </source>
</evidence>
<dbReference type="AlphaFoldDB" id="A0A6J6BIC4"/>
<evidence type="ECO:0000313" key="6">
    <source>
        <dbReference type="EMBL" id="CAB4538880.1"/>
    </source>
</evidence>
<dbReference type="FunFam" id="3.40.50.720:FF:000084">
    <property type="entry name" value="Short-chain dehydrogenase reductase"/>
    <property type="match status" value="1"/>
</dbReference>
<reference evidence="6" key="1">
    <citation type="submission" date="2020-05" db="EMBL/GenBank/DDBJ databases">
        <authorList>
            <person name="Chiriac C."/>
            <person name="Salcher M."/>
            <person name="Ghai R."/>
            <person name="Kavagutti S V."/>
        </authorList>
    </citation>
    <scope>NUCLEOTIDE SEQUENCE</scope>
</reference>
<dbReference type="InterPro" id="IPR002347">
    <property type="entry name" value="SDR_fam"/>
</dbReference>
<dbReference type="GO" id="GO:0006629">
    <property type="term" value="P:lipid metabolic process"/>
    <property type="evidence" value="ECO:0007669"/>
    <property type="project" value="UniProtKB-KW"/>
</dbReference>
<keyword evidence="2" id="KW-0560">Oxidoreductase</keyword>
<dbReference type="PANTHER" id="PTHR43180:SF28">
    <property type="entry name" value="NAD(P)-BINDING ROSSMANN-FOLD SUPERFAMILY PROTEIN"/>
    <property type="match status" value="1"/>
</dbReference>
<dbReference type="SMART" id="SM00822">
    <property type="entry name" value="PKS_KR"/>
    <property type="match status" value="1"/>
</dbReference>
<evidence type="ECO:0000256" key="2">
    <source>
        <dbReference type="ARBA" id="ARBA00023002"/>
    </source>
</evidence>
<proteinExistence type="inferred from homology"/>
<evidence type="ECO:0000259" key="5">
    <source>
        <dbReference type="SMART" id="SM00822"/>
    </source>
</evidence>
<dbReference type="SUPFAM" id="SSF51735">
    <property type="entry name" value="NAD(P)-binding Rossmann-fold domains"/>
    <property type="match status" value="1"/>
</dbReference>